<evidence type="ECO:0008006" key="3">
    <source>
        <dbReference type="Google" id="ProtNLM"/>
    </source>
</evidence>
<protein>
    <recommendedName>
        <fullName evidence="3">Glycosyl transferase family 8</fullName>
    </recommendedName>
</protein>
<dbReference type="SUPFAM" id="SSF53448">
    <property type="entry name" value="Nucleotide-diphospho-sugar transferases"/>
    <property type="match status" value="1"/>
</dbReference>
<sequence length="288" mass="32633">MEDTSPAPPPRQARRAFVSCITDNFIGLGGVFLQSLVLSRSIPANTDVVLLTHPVYAPLNDENRNLLLRIHPPLIFEEANADFLDDELVKRWRDGKIVKQGIDADLPNKKSVYLKLCLLRMERYEALIWIDSDFMVLRGVGGVFRLPFSLALVAAGPSRHGFGVDFGASRAPINSGFMLIRKPHIGMVWFEKAVSLLHERSHTSIQDQSLLQHLWRDSDIFYLPHTYNWKMQEDASTAFCKEALQNARAVHFVGVTKWRLLQPSDGNPLYDRFHELRQMAGVPLVMSG</sequence>
<dbReference type="InterPro" id="IPR002495">
    <property type="entry name" value="Glyco_trans_8"/>
</dbReference>
<dbReference type="InterPro" id="IPR029044">
    <property type="entry name" value="Nucleotide-diphossugar_trans"/>
</dbReference>
<comment type="caution">
    <text evidence="1">The sequence shown here is derived from an EMBL/GenBank/DDBJ whole genome shotgun (WGS) entry which is preliminary data.</text>
</comment>
<evidence type="ECO:0000313" key="2">
    <source>
        <dbReference type="Proteomes" id="UP000765160"/>
    </source>
</evidence>
<name>A0ABX1F8X2_9PROT</name>
<gene>
    <name evidence="1" type="ORF">HB662_28190</name>
</gene>
<dbReference type="RefSeq" id="WP_168055312.1">
    <property type="nucleotide sequence ID" value="NZ_JAATJR010000012.1"/>
</dbReference>
<proteinExistence type="predicted"/>
<dbReference type="Gene3D" id="3.90.550.10">
    <property type="entry name" value="Spore Coat Polysaccharide Biosynthesis Protein SpsA, Chain A"/>
    <property type="match status" value="1"/>
</dbReference>
<evidence type="ECO:0000313" key="1">
    <source>
        <dbReference type="EMBL" id="NKE48679.1"/>
    </source>
</evidence>
<dbReference type="Pfam" id="PF01501">
    <property type="entry name" value="Glyco_transf_8"/>
    <property type="match status" value="1"/>
</dbReference>
<organism evidence="1 2">
    <name type="scientific">Falsiroseomonas frigidaquae</name>
    <dbReference type="NCBI Taxonomy" id="487318"/>
    <lineage>
        <taxon>Bacteria</taxon>
        <taxon>Pseudomonadati</taxon>
        <taxon>Pseudomonadota</taxon>
        <taxon>Alphaproteobacteria</taxon>
        <taxon>Acetobacterales</taxon>
        <taxon>Roseomonadaceae</taxon>
        <taxon>Falsiroseomonas</taxon>
    </lineage>
</organism>
<dbReference type="EMBL" id="JAAVTX010000012">
    <property type="protein sequence ID" value="NKE48679.1"/>
    <property type="molecule type" value="Genomic_DNA"/>
</dbReference>
<accession>A0ABX1F8X2</accession>
<reference evidence="1 2" key="1">
    <citation type="submission" date="2020-03" db="EMBL/GenBank/DDBJ databases">
        <title>Roseomonas selenitidurans sp. nov. isolated from soil.</title>
        <authorList>
            <person name="Liu H."/>
        </authorList>
    </citation>
    <scope>NUCLEOTIDE SEQUENCE [LARGE SCALE GENOMIC DNA]</scope>
    <source>
        <strain evidence="1 2">JCM 15073</strain>
    </source>
</reference>
<keyword evidence="2" id="KW-1185">Reference proteome</keyword>
<dbReference type="Proteomes" id="UP000765160">
    <property type="component" value="Unassembled WGS sequence"/>
</dbReference>